<feature type="domain" description="DUF7928" evidence="4">
    <location>
        <begin position="80"/>
        <end position="232"/>
    </location>
</feature>
<evidence type="ECO:0000259" key="3">
    <source>
        <dbReference type="Pfam" id="PF13632"/>
    </source>
</evidence>
<dbReference type="OrthoDB" id="38531at2759"/>
<keyword evidence="2" id="KW-0812">Transmembrane</keyword>
<feature type="region of interest" description="Disordered" evidence="1">
    <location>
        <begin position="1"/>
        <end position="72"/>
    </location>
</feature>
<keyword evidence="2" id="KW-1133">Transmembrane helix</keyword>
<dbReference type="PANTHER" id="PTHR35408:SF3">
    <property type="entry name" value="GLYCOSYLTRANSFERASE 2-LIKE DOMAIN-CONTAINING PROTEIN"/>
    <property type="match status" value="1"/>
</dbReference>
<protein>
    <submittedName>
        <fullName evidence="5">Uncharacterized protein</fullName>
    </submittedName>
</protein>
<proteinExistence type="predicted"/>
<feature type="transmembrane region" description="Helical" evidence="2">
    <location>
        <begin position="704"/>
        <end position="726"/>
    </location>
</feature>
<dbReference type="InterPro" id="IPR001173">
    <property type="entry name" value="Glyco_trans_2-like"/>
</dbReference>
<feature type="transmembrane region" description="Helical" evidence="2">
    <location>
        <begin position="838"/>
        <end position="858"/>
    </location>
</feature>
<dbReference type="PANTHER" id="PTHR35408">
    <property type="entry name" value="CHROMOSOME 15, WHOLE GENOME SHOTGUN SEQUENCE"/>
    <property type="match status" value="1"/>
</dbReference>
<feature type="compositionally biased region" description="Polar residues" evidence="1">
    <location>
        <begin position="33"/>
        <end position="45"/>
    </location>
</feature>
<feature type="transmembrane region" description="Helical" evidence="2">
    <location>
        <begin position="746"/>
        <end position="768"/>
    </location>
</feature>
<dbReference type="Proteomes" id="UP000308549">
    <property type="component" value="Unassembled WGS sequence"/>
</dbReference>
<dbReference type="EMBL" id="NAJL01000010">
    <property type="protein sequence ID" value="TKA30689.1"/>
    <property type="molecule type" value="Genomic_DNA"/>
</dbReference>
<feature type="transmembrane region" description="Helical" evidence="2">
    <location>
        <begin position="865"/>
        <end position="886"/>
    </location>
</feature>
<reference evidence="5 6" key="1">
    <citation type="submission" date="2017-03" db="EMBL/GenBank/DDBJ databases">
        <title>Genomes of endolithic fungi from Antarctica.</title>
        <authorList>
            <person name="Coleine C."/>
            <person name="Masonjones S."/>
            <person name="Stajich J.E."/>
        </authorList>
    </citation>
    <scope>NUCLEOTIDE SEQUENCE [LARGE SCALE GENOMIC DNA]</scope>
    <source>
        <strain evidence="5 6">CCFEE 6315</strain>
    </source>
</reference>
<organism evidence="5 6">
    <name type="scientific">Salinomyces thailandicus</name>
    <dbReference type="NCBI Taxonomy" id="706561"/>
    <lineage>
        <taxon>Eukaryota</taxon>
        <taxon>Fungi</taxon>
        <taxon>Dikarya</taxon>
        <taxon>Ascomycota</taxon>
        <taxon>Pezizomycotina</taxon>
        <taxon>Dothideomycetes</taxon>
        <taxon>Dothideomycetidae</taxon>
        <taxon>Mycosphaerellales</taxon>
        <taxon>Teratosphaeriaceae</taxon>
        <taxon>Salinomyces</taxon>
    </lineage>
</organism>
<gene>
    <name evidence="5" type="ORF">B0A50_02409</name>
</gene>
<accession>A0A4V5N575</accession>
<keyword evidence="6" id="KW-1185">Reference proteome</keyword>
<sequence>MGLLSYMKPVKGKKNAQPEHAQPELSEKLPMSDVSTPRPQFTPRHSTPGAASPSGSGSRPNSLYPSGEFRNSQSEDINDIKCDVMVNWLYQQQMERLWTAGGHDEGVVLKKGRGAYTCCPADIVEEPYGFFKAIETLNVRTAMTVNTRVIKLFLHNNDKPYVPLPGGLRLQVLPDMSYLPRCQKHHFAAFVADRGILVVWDDEPRHLLDRAAKIENALMEMIWDDGPASDEKKDMGSVMVDEVSSEEDVELGGVEQDRKIVWYMPVLSACTLCLTVVAIGSGWAVIAKEIYVDGDYMRLAFALVILPQIWLALFFFQALVGNIAQLIGPISQMQKNTKFYSGLKPRRLRRDAGALPHVTIQMPVYKEGLQTVIEPTVRSLKAAISTYEMQGGTANIFVNDDGMQLISEEDARARQDFYDEHNIGWVARPKHNPKPSDSSEVFLRRGKFKKASNMNYAMWVSVRVEDKLKIVERHENWTQEDEAQAYRDALSQAVEEDQGRTWADGNIRIGDYILIIDSDTRVPTDCFLDAVSEMEQCPQVAIIQYASGVMNITDSFFERGITFFTNLIYTQIKYAVANGDVAPFVGHNAIMRWTAMQEIAYDSVDGDEREKYWSEETVSEDFDMALRLQTVGYIVRLGGYTGDGYKEGVSLTVYDELARWEKYAYGCNELIFHPLKDWPRRGPFTKLFRNFMGSRMPFPSKLTIMAYVGTYYALGSAWVLTLANYFLTGWMNGFLDHYYLDSFKVYFAIVIVFSGLGNISLAVLRYRIGEKSLLSSLVENFCWIPLLTVFLGGISLHISQALLSHMFSIDMSWGATSKEAENTTFFQEVPKIIKNFKFTFIFCITCAIMMIVCSVAVPDLWQINLFISIWPLSTIIFGHFFLPIALNPGLMRFTW</sequence>
<feature type="transmembrane region" description="Helical" evidence="2">
    <location>
        <begin position="780"/>
        <end position="803"/>
    </location>
</feature>
<dbReference type="Pfam" id="PF13632">
    <property type="entry name" value="Glyco_trans_2_3"/>
    <property type="match status" value="1"/>
</dbReference>
<dbReference type="InterPro" id="IPR057688">
    <property type="entry name" value="DUF7928"/>
</dbReference>
<dbReference type="Pfam" id="PF25550">
    <property type="entry name" value="DUF7928"/>
    <property type="match status" value="1"/>
</dbReference>
<dbReference type="AlphaFoldDB" id="A0A4V5N575"/>
<evidence type="ECO:0000256" key="2">
    <source>
        <dbReference type="SAM" id="Phobius"/>
    </source>
</evidence>
<evidence type="ECO:0000313" key="5">
    <source>
        <dbReference type="EMBL" id="TKA30689.1"/>
    </source>
</evidence>
<name>A0A4V5N575_9PEZI</name>
<dbReference type="Gene3D" id="3.90.550.10">
    <property type="entry name" value="Spore Coat Polysaccharide Biosynthesis Protein SpsA, Chain A"/>
    <property type="match status" value="1"/>
</dbReference>
<feature type="compositionally biased region" description="Low complexity" evidence="1">
    <location>
        <begin position="46"/>
        <end position="62"/>
    </location>
</feature>
<keyword evidence="2" id="KW-0472">Membrane</keyword>
<dbReference type="InterPro" id="IPR029044">
    <property type="entry name" value="Nucleotide-diphossugar_trans"/>
</dbReference>
<feature type="transmembrane region" description="Helical" evidence="2">
    <location>
        <begin position="299"/>
        <end position="324"/>
    </location>
</feature>
<feature type="domain" description="Glycosyltransferase 2-like" evidence="3">
    <location>
        <begin position="512"/>
        <end position="725"/>
    </location>
</feature>
<evidence type="ECO:0000256" key="1">
    <source>
        <dbReference type="SAM" id="MobiDB-lite"/>
    </source>
</evidence>
<comment type="caution">
    <text evidence="5">The sequence shown here is derived from an EMBL/GenBank/DDBJ whole genome shotgun (WGS) entry which is preliminary data.</text>
</comment>
<evidence type="ECO:0000259" key="4">
    <source>
        <dbReference type="Pfam" id="PF25550"/>
    </source>
</evidence>
<evidence type="ECO:0000313" key="6">
    <source>
        <dbReference type="Proteomes" id="UP000308549"/>
    </source>
</evidence>
<dbReference type="SUPFAM" id="SSF53448">
    <property type="entry name" value="Nucleotide-diphospho-sugar transferases"/>
    <property type="match status" value="1"/>
</dbReference>
<feature type="transmembrane region" description="Helical" evidence="2">
    <location>
        <begin position="260"/>
        <end position="287"/>
    </location>
</feature>